<organism evidence="2 3">
    <name type="scientific">Centaurea solstitialis</name>
    <name type="common">yellow star-thistle</name>
    <dbReference type="NCBI Taxonomy" id="347529"/>
    <lineage>
        <taxon>Eukaryota</taxon>
        <taxon>Viridiplantae</taxon>
        <taxon>Streptophyta</taxon>
        <taxon>Embryophyta</taxon>
        <taxon>Tracheophyta</taxon>
        <taxon>Spermatophyta</taxon>
        <taxon>Magnoliopsida</taxon>
        <taxon>eudicotyledons</taxon>
        <taxon>Gunneridae</taxon>
        <taxon>Pentapetalae</taxon>
        <taxon>asterids</taxon>
        <taxon>campanulids</taxon>
        <taxon>Asterales</taxon>
        <taxon>Asteraceae</taxon>
        <taxon>Carduoideae</taxon>
        <taxon>Cardueae</taxon>
        <taxon>Centaureinae</taxon>
        <taxon>Centaurea</taxon>
    </lineage>
</organism>
<evidence type="ECO:0000256" key="1">
    <source>
        <dbReference type="SAM" id="MobiDB-lite"/>
    </source>
</evidence>
<dbReference type="Proteomes" id="UP001172457">
    <property type="component" value="Chromosome 4"/>
</dbReference>
<keyword evidence="3" id="KW-1185">Reference proteome</keyword>
<dbReference type="PANTHER" id="PTHR33067:SF31">
    <property type="entry name" value="RNA-DIRECTED DNA POLYMERASE"/>
    <property type="match status" value="1"/>
</dbReference>
<dbReference type="PANTHER" id="PTHR33067">
    <property type="entry name" value="RNA-DIRECTED DNA POLYMERASE-RELATED"/>
    <property type="match status" value="1"/>
</dbReference>
<name>A0AA38W6C7_9ASTR</name>
<comment type="caution">
    <text evidence="2">The sequence shown here is derived from an EMBL/GenBank/DDBJ whole genome shotgun (WGS) entry which is preliminary data.</text>
</comment>
<dbReference type="InterPro" id="IPR021109">
    <property type="entry name" value="Peptidase_aspartic_dom_sf"/>
</dbReference>
<evidence type="ECO:0008006" key="4">
    <source>
        <dbReference type="Google" id="ProtNLM"/>
    </source>
</evidence>
<dbReference type="Gene3D" id="2.40.70.10">
    <property type="entry name" value="Acid Proteases"/>
    <property type="match status" value="1"/>
</dbReference>
<dbReference type="AlphaFoldDB" id="A0AA38W6C7"/>
<dbReference type="EMBL" id="JARYMX010000004">
    <property type="protein sequence ID" value="KAJ9550312.1"/>
    <property type="molecule type" value="Genomic_DNA"/>
</dbReference>
<evidence type="ECO:0000313" key="3">
    <source>
        <dbReference type="Proteomes" id="UP001172457"/>
    </source>
</evidence>
<feature type="region of interest" description="Disordered" evidence="1">
    <location>
        <begin position="19"/>
        <end position="44"/>
    </location>
</feature>
<evidence type="ECO:0000313" key="2">
    <source>
        <dbReference type="EMBL" id="KAJ9550312.1"/>
    </source>
</evidence>
<proteinExistence type="predicted"/>
<gene>
    <name evidence="2" type="ORF">OSB04_014357</name>
</gene>
<reference evidence="2" key="1">
    <citation type="submission" date="2023-03" db="EMBL/GenBank/DDBJ databases">
        <title>Chromosome-scale reference genome and RAD-based genetic map of yellow starthistle (Centaurea solstitialis) reveal putative structural variation and QTLs associated with invader traits.</title>
        <authorList>
            <person name="Reatini B."/>
            <person name="Cang F.A."/>
            <person name="Jiang Q."/>
            <person name="Mckibben M.T.W."/>
            <person name="Barker M.S."/>
            <person name="Rieseberg L.H."/>
            <person name="Dlugosch K.M."/>
        </authorList>
    </citation>
    <scope>NUCLEOTIDE SEQUENCE</scope>
    <source>
        <strain evidence="2">CAN-66</strain>
        <tissue evidence="2">Leaf</tissue>
    </source>
</reference>
<sequence>MLKELRIYTLTPIDDNTKPIASRRPSIGLPPSLPNRSFSPSPKGKHYRVKGIADNVSVKIGNFIFPTDFNVLDTPLEFEVPLILGRPFLNIIEAIVSLPQRHMIIGKGDHRMMFSLGKNRGSVFKSFSHCKYTSDSVEEEVHNPPMS</sequence>
<accession>A0AA38W6C7</accession>
<protein>
    <recommendedName>
        <fullName evidence="4">Reverse transcriptase domain-containing protein</fullName>
    </recommendedName>
</protein>